<dbReference type="Proteomes" id="UP001217089">
    <property type="component" value="Unassembled WGS sequence"/>
</dbReference>
<dbReference type="Pfam" id="PF00433">
    <property type="entry name" value="Pkinase_C"/>
    <property type="match status" value="1"/>
</dbReference>
<evidence type="ECO:0000313" key="7">
    <source>
        <dbReference type="EMBL" id="KAJ8318143.1"/>
    </source>
</evidence>
<keyword evidence="2" id="KW-0808">Transferase</keyword>
<evidence type="ECO:0000256" key="4">
    <source>
        <dbReference type="ARBA" id="ARBA00022777"/>
    </source>
</evidence>
<evidence type="ECO:0000256" key="3">
    <source>
        <dbReference type="ARBA" id="ARBA00022741"/>
    </source>
</evidence>
<reference evidence="7 8" key="1">
    <citation type="submission" date="2022-12" db="EMBL/GenBank/DDBJ databases">
        <title>Chromosome-level genome of Tegillarca granosa.</title>
        <authorList>
            <person name="Kim J."/>
        </authorList>
    </citation>
    <scope>NUCLEOTIDE SEQUENCE [LARGE SCALE GENOMIC DNA]</scope>
    <source>
        <strain evidence="7">Teg-2019</strain>
        <tissue evidence="7">Adductor muscle</tissue>
    </source>
</reference>
<evidence type="ECO:0000256" key="1">
    <source>
        <dbReference type="ARBA" id="ARBA00022527"/>
    </source>
</evidence>
<keyword evidence="8" id="KW-1185">Reference proteome</keyword>
<dbReference type="PROSITE" id="PS51285">
    <property type="entry name" value="AGC_KINASE_CTER"/>
    <property type="match status" value="1"/>
</dbReference>
<sequence>MELLKHMIPVPTGVELFTYWSGTVVTYDSSTYWSGTVVTYDSSTYWNGTVVTYDASTYWNGTVVTYDSSTYWNGTVMRHHEIVLSSVRNITFPHANHHQTMNYNSGFALTNYIMTEWGFPGFSQELGLVDAGSPRREGKDHEPCHADLALDFLGLVRIGPYWLWSERLPPDWPYTALTWTKQTVNASECTSFLSDSIYINYNSISINTSEHRPIGIRLITCASMDMTADLVPKSRKDVSNFDREFTSEAPKMTPTDKLFIMNLDQTEFHGFSFVNPEFIFLNASL</sequence>
<evidence type="ECO:0000256" key="5">
    <source>
        <dbReference type="ARBA" id="ARBA00022840"/>
    </source>
</evidence>
<evidence type="ECO:0000256" key="2">
    <source>
        <dbReference type="ARBA" id="ARBA00022679"/>
    </source>
</evidence>
<dbReference type="Gene3D" id="3.30.200.20">
    <property type="entry name" value="Phosphorylase Kinase, domain 1"/>
    <property type="match status" value="1"/>
</dbReference>
<keyword evidence="1" id="KW-0723">Serine/threonine-protein kinase</keyword>
<evidence type="ECO:0000259" key="6">
    <source>
        <dbReference type="PROSITE" id="PS51285"/>
    </source>
</evidence>
<gene>
    <name evidence="7" type="ORF">KUTeg_003234</name>
</gene>
<organism evidence="7 8">
    <name type="scientific">Tegillarca granosa</name>
    <name type="common">Malaysian cockle</name>
    <name type="synonym">Anadara granosa</name>
    <dbReference type="NCBI Taxonomy" id="220873"/>
    <lineage>
        <taxon>Eukaryota</taxon>
        <taxon>Metazoa</taxon>
        <taxon>Spiralia</taxon>
        <taxon>Lophotrochozoa</taxon>
        <taxon>Mollusca</taxon>
        <taxon>Bivalvia</taxon>
        <taxon>Autobranchia</taxon>
        <taxon>Pteriomorphia</taxon>
        <taxon>Arcoida</taxon>
        <taxon>Arcoidea</taxon>
        <taxon>Arcidae</taxon>
        <taxon>Tegillarca</taxon>
    </lineage>
</organism>
<feature type="domain" description="AGC-kinase C-terminal" evidence="6">
    <location>
        <begin position="214"/>
        <end position="283"/>
    </location>
</feature>
<protein>
    <recommendedName>
        <fullName evidence="6">AGC-kinase C-terminal domain-containing protein</fullName>
    </recommendedName>
</protein>
<name>A0ABQ9FLJ0_TEGGR</name>
<comment type="caution">
    <text evidence="7">The sequence shown here is derived from an EMBL/GenBank/DDBJ whole genome shotgun (WGS) entry which is preliminary data.</text>
</comment>
<dbReference type="InterPro" id="IPR000961">
    <property type="entry name" value="AGC-kinase_C"/>
</dbReference>
<evidence type="ECO:0000313" key="8">
    <source>
        <dbReference type="Proteomes" id="UP001217089"/>
    </source>
</evidence>
<keyword evidence="5" id="KW-0067">ATP-binding</keyword>
<keyword evidence="3" id="KW-0547">Nucleotide-binding</keyword>
<accession>A0ABQ9FLJ0</accession>
<dbReference type="InterPro" id="IPR017892">
    <property type="entry name" value="Pkinase_C"/>
</dbReference>
<dbReference type="EMBL" id="JARBDR010000214">
    <property type="protein sequence ID" value="KAJ8318143.1"/>
    <property type="molecule type" value="Genomic_DNA"/>
</dbReference>
<proteinExistence type="predicted"/>
<keyword evidence="4" id="KW-0418">Kinase</keyword>